<name>A0AAD8YLN7_9STRA</name>
<gene>
    <name evidence="11" type="ORF">QTG54_001525</name>
</gene>
<evidence type="ECO:0000256" key="8">
    <source>
        <dbReference type="ARBA" id="ARBA00023136"/>
    </source>
</evidence>
<evidence type="ECO:0000256" key="1">
    <source>
        <dbReference type="ARBA" id="ARBA00004477"/>
    </source>
</evidence>
<dbReference type="InterPro" id="IPR019540">
    <property type="entry name" value="PtdIno-glycan_biosynth_class_S"/>
</dbReference>
<keyword evidence="5 10" id="KW-0812">Transmembrane</keyword>
<evidence type="ECO:0000256" key="7">
    <source>
        <dbReference type="ARBA" id="ARBA00022989"/>
    </source>
</evidence>
<comment type="caution">
    <text evidence="11">The sequence shown here is derived from an EMBL/GenBank/DDBJ whole genome shotgun (WGS) entry which is preliminary data.</text>
</comment>
<keyword evidence="9" id="KW-0325">Glycoprotein</keyword>
<evidence type="ECO:0000256" key="4">
    <source>
        <dbReference type="ARBA" id="ARBA00022502"/>
    </source>
</evidence>
<comment type="pathway">
    <text evidence="2">Glycolipid biosynthesis; glycosylphosphatidylinositol-anchor biosynthesis.</text>
</comment>
<dbReference type="Proteomes" id="UP001224775">
    <property type="component" value="Unassembled WGS sequence"/>
</dbReference>
<evidence type="ECO:0000256" key="10">
    <source>
        <dbReference type="SAM" id="Phobius"/>
    </source>
</evidence>
<keyword evidence="6" id="KW-0256">Endoplasmic reticulum</keyword>
<dbReference type="Pfam" id="PF10510">
    <property type="entry name" value="PIG-S"/>
    <property type="match status" value="1"/>
</dbReference>
<dbReference type="EMBL" id="JATAAI010000002">
    <property type="protein sequence ID" value="KAK1747562.1"/>
    <property type="molecule type" value="Genomic_DNA"/>
</dbReference>
<keyword evidence="8 10" id="KW-0472">Membrane</keyword>
<dbReference type="AlphaFoldDB" id="A0AAD8YLN7"/>
<sequence>MAGTRLAVHSVFVVQLICLVAASFLYASIKPFDPSSSADPFISDQSGWKILVEDVSPVPLHDGSIGGYIRDYFDVVVAEVAALLGLGEEEQVHHHHAERRTSVFLQQMRQQLSKLPLKYINHDDKSVVLPQLKMNFHMPMIDDVTVINRLASELEGAIIRGNSANQPSLGIILAPSNDASDQNAAEEVKSCEEWSLPESTHLLDRNTRKLKLPDLYLLTDCTKTSVDVPDSDAIVIRTTHTDNDVNGLEQYLQAEIAPILLKIVYQASTQKQMQMQRLERVFVQLIDEDPTSHREGGDAKVHFDLLSRALSTSLQSTISPMIHDLSFIYGGNVELFDDAIFWKGAIDLSSAPSAYLPLPNNAIEIDRGDAVDREQGAVNSEDEAESVENEEYKSVSTKFVTTVQMSKFIQSHSSSNEGLEWVLFLPSRDHSPLTLRDSKSGDNGQSIVLSGSKPAGVSLVQMDDDKYINSLSHSLNYLAGYIRELNGLQSKTVMEAYDELSSTTTPVNYIGRSAQSLSISFWELESIAQRHWYAVLQQVLHEIDAVMSLLHKHGSTLALPEHVAKKINTATNLLRKSISFVEEGLPVMYATSALYGALATIESVQADAELFELPYFAPDHYLAVFSPLVLPLVMPMIFGLIREVKRYKELKRKRQI</sequence>
<comment type="similarity">
    <text evidence="3">Belongs to the PIGS family.</text>
</comment>
<proteinExistence type="inferred from homology"/>
<evidence type="ECO:0008006" key="13">
    <source>
        <dbReference type="Google" id="ProtNLM"/>
    </source>
</evidence>
<protein>
    <recommendedName>
        <fullName evidence="13">GPI transamidase component PIG-S</fullName>
    </recommendedName>
</protein>
<evidence type="ECO:0000256" key="5">
    <source>
        <dbReference type="ARBA" id="ARBA00022692"/>
    </source>
</evidence>
<dbReference type="GO" id="GO:0006506">
    <property type="term" value="P:GPI anchor biosynthetic process"/>
    <property type="evidence" value="ECO:0007669"/>
    <property type="project" value="UniProtKB-KW"/>
</dbReference>
<keyword evidence="7 10" id="KW-1133">Transmembrane helix</keyword>
<evidence type="ECO:0000256" key="3">
    <source>
        <dbReference type="ARBA" id="ARBA00005316"/>
    </source>
</evidence>
<evidence type="ECO:0000256" key="6">
    <source>
        <dbReference type="ARBA" id="ARBA00022824"/>
    </source>
</evidence>
<dbReference type="GO" id="GO:0042765">
    <property type="term" value="C:GPI-anchor transamidase complex"/>
    <property type="evidence" value="ECO:0007669"/>
    <property type="project" value="InterPro"/>
</dbReference>
<evidence type="ECO:0000256" key="9">
    <source>
        <dbReference type="ARBA" id="ARBA00023180"/>
    </source>
</evidence>
<comment type="subcellular location">
    <subcellularLocation>
        <location evidence="1">Endoplasmic reticulum membrane</location>
        <topology evidence="1">Multi-pass membrane protein</topology>
    </subcellularLocation>
</comment>
<accession>A0AAD8YLN7</accession>
<feature type="transmembrane region" description="Helical" evidence="10">
    <location>
        <begin position="6"/>
        <end position="27"/>
    </location>
</feature>
<dbReference type="PANTHER" id="PTHR21072:SF13">
    <property type="entry name" value="GPI TRANSAMIDASE COMPONENT PIG-S"/>
    <property type="match status" value="1"/>
</dbReference>
<keyword evidence="4" id="KW-0337">GPI-anchor biosynthesis</keyword>
<evidence type="ECO:0000256" key="2">
    <source>
        <dbReference type="ARBA" id="ARBA00004687"/>
    </source>
</evidence>
<reference evidence="11" key="1">
    <citation type="submission" date="2023-06" db="EMBL/GenBank/DDBJ databases">
        <title>Survivors Of The Sea: Transcriptome response of Skeletonema marinoi to long-term dormancy.</title>
        <authorList>
            <person name="Pinder M.I.M."/>
            <person name="Kourtchenko O."/>
            <person name="Robertson E.K."/>
            <person name="Larsson T."/>
            <person name="Maumus F."/>
            <person name="Osuna-Cruz C.M."/>
            <person name="Vancaester E."/>
            <person name="Stenow R."/>
            <person name="Vandepoele K."/>
            <person name="Ploug H."/>
            <person name="Bruchert V."/>
            <person name="Godhe A."/>
            <person name="Topel M."/>
        </authorList>
    </citation>
    <scope>NUCLEOTIDE SEQUENCE</scope>
    <source>
        <strain evidence="11">R05AC</strain>
    </source>
</reference>
<evidence type="ECO:0000313" key="11">
    <source>
        <dbReference type="EMBL" id="KAK1747562.1"/>
    </source>
</evidence>
<dbReference type="PANTHER" id="PTHR21072">
    <property type="entry name" value="GPI TRANSAMIDASE COMPONENT PIG-S"/>
    <property type="match status" value="1"/>
</dbReference>
<evidence type="ECO:0000313" key="12">
    <source>
        <dbReference type="Proteomes" id="UP001224775"/>
    </source>
</evidence>
<feature type="transmembrane region" description="Helical" evidence="10">
    <location>
        <begin position="621"/>
        <end position="641"/>
    </location>
</feature>
<dbReference type="GO" id="GO:0016255">
    <property type="term" value="P:attachment of GPI anchor to protein"/>
    <property type="evidence" value="ECO:0007669"/>
    <property type="project" value="InterPro"/>
</dbReference>
<keyword evidence="12" id="KW-1185">Reference proteome</keyword>
<organism evidence="11 12">
    <name type="scientific">Skeletonema marinoi</name>
    <dbReference type="NCBI Taxonomy" id="267567"/>
    <lineage>
        <taxon>Eukaryota</taxon>
        <taxon>Sar</taxon>
        <taxon>Stramenopiles</taxon>
        <taxon>Ochrophyta</taxon>
        <taxon>Bacillariophyta</taxon>
        <taxon>Coscinodiscophyceae</taxon>
        <taxon>Thalassiosirophycidae</taxon>
        <taxon>Thalassiosirales</taxon>
        <taxon>Skeletonemataceae</taxon>
        <taxon>Skeletonema</taxon>
        <taxon>Skeletonema marinoi-dohrnii complex</taxon>
    </lineage>
</organism>